<gene>
    <name evidence="2" type="ORF">CPELLU_LOCUS7714</name>
</gene>
<comment type="caution">
    <text evidence="2">The sequence shown here is derived from an EMBL/GenBank/DDBJ whole genome shotgun (WGS) entry which is preliminary data.</text>
</comment>
<accession>A0A9N9CYA1</accession>
<feature type="non-terminal residue" evidence="2">
    <location>
        <position position="110"/>
    </location>
</feature>
<evidence type="ECO:0000256" key="1">
    <source>
        <dbReference type="SAM" id="MobiDB-lite"/>
    </source>
</evidence>
<dbReference type="Proteomes" id="UP000789759">
    <property type="component" value="Unassembled WGS sequence"/>
</dbReference>
<dbReference type="OrthoDB" id="10455955at2759"/>
<dbReference type="EMBL" id="CAJVQA010005264">
    <property type="protein sequence ID" value="CAG8616707.1"/>
    <property type="molecule type" value="Genomic_DNA"/>
</dbReference>
<protein>
    <submittedName>
        <fullName evidence="2">5923_t:CDS:1</fullName>
    </submittedName>
</protein>
<sequence length="110" mass="12593">LASNEQLTSNNNVQAKKQELDEVFDFNKPKLLFLIGDLKNLPTEIYLDYLTLKAILSAHTTAKNRKDMFGDKLKDLVKEENKHDYSSSEEEDKPDKTKMQGNNKEASDLC</sequence>
<name>A0A9N9CYA1_9GLOM</name>
<dbReference type="AlphaFoldDB" id="A0A9N9CYA1"/>
<reference evidence="2" key="1">
    <citation type="submission" date="2021-06" db="EMBL/GenBank/DDBJ databases">
        <authorList>
            <person name="Kallberg Y."/>
            <person name="Tangrot J."/>
            <person name="Rosling A."/>
        </authorList>
    </citation>
    <scope>NUCLEOTIDE SEQUENCE</scope>
    <source>
        <strain evidence="2">FL966</strain>
    </source>
</reference>
<organism evidence="2 3">
    <name type="scientific">Cetraspora pellucida</name>
    <dbReference type="NCBI Taxonomy" id="1433469"/>
    <lineage>
        <taxon>Eukaryota</taxon>
        <taxon>Fungi</taxon>
        <taxon>Fungi incertae sedis</taxon>
        <taxon>Mucoromycota</taxon>
        <taxon>Glomeromycotina</taxon>
        <taxon>Glomeromycetes</taxon>
        <taxon>Diversisporales</taxon>
        <taxon>Gigasporaceae</taxon>
        <taxon>Cetraspora</taxon>
    </lineage>
</organism>
<keyword evidence="3" id="KW-1185">Reference proteome</keyword>
<evidence type="ECO:0000313" key="2">
    <source>
        <dbReference type="EMBL" id="CAG8616707.1"/>
    </source>
</evidence>
<evidence type="ECO:0000313" key="3">
    <source>
        <dbReference type="Proteomes" id="UP000789759"/>
    </source>
</evidence>
<proteinExistence type="predicted"/>
<feature type="region of interest" description="Disordered" evidence="1">
    <location>
        <begin position="79"/>
        <end position="110"/>
    </location>
</feature>